<dbReference type="EMBL" id="JALDAW010000011">
    <property type="protein sequence ID" value="MDY5167437.1"/>
    <property type="molecule type" value="Genomic_DNA"/>
</dbReference>
<dbReference type="RefSeq" id="WP_320883169.1">
    <property type="nucleotide sequence ID" value="NZ_BAABZA010000001.1"/>
</dbReference>
<gene>
    <name evidence="2" type="ORF">MQE39_04790</name>
</gene>
<feature type="transmembrane region" description="Helical" evidence="1">
    <location>
        <begin position="117"/>
        <end position="137"/>
    </location>
</feature>
<evidence type="ECO:0000313" key="2">
    <source>
        <dbReference type="EMBL" id="MDY5167437.1"/>
    </source>
</evidence>
<accession>A0AB35UHW1</accession>
<comment type="caution">
    <text evidence="2">The sequence shown here is derived from an EMBL/GenBank/DDBJ whole genome shotgun (WGS) entry which is preliminary data.</text>
</comment>
<feature type="transmembrane region" description="Helical" evidence="1">
    <location>
        <begin position="7"/>
        <end position="26"/>
    </location>
</feature>
<sequence>MMKKQMQYLIMIIGGLLLLAAGLLILKTQVSEGIMQTLPYIFIGVGCGIFGHGMGIWIQAKTLAKSPDAYRQIAIESKDERNILIANQAKAKAYDSMIYIFAALLLTFSLMGVDAVLVLMLVGCYLLVVGISIYYRIKFDKEM</sequence>
<keyword evidence="1" id="KW-0812">Transmembrane</keyword>
<protein>
    <recommendedName>
        <fullName evidence="4">DUF2178 domain-containing protein</fullName>
    </recommendedName>
</protein>
<name>A0AB35UHW1_9FIRM</name>
<keyword evidence="1" id="KW-0472">Membrane</keyword>
<evidence type="ECO:0000313" key="3">
    <source>
        <dbReference type="Proteomes" id="UP001276902"/>
    </source>
</evidence>
<keyword evidence="1" id="KW-1133">Transmembrane helix</keyword>
<feature type="transmembrane region" description="Helical" evidence="1">
    <location>
        <begin position="38"/>
        <end position="58"/>
    </location>
</feature>
<evidence type="ECO:0008006" key="4">
    <source>
        <dbReference type="Google" id="ProtNLM"/>
    </source>
</evidence>
<reference evidence="2" key="1">
    <citation type="submission" date="2022-03" db="EMBL/GenBank/DDBJ databases">
        <title>First case of bacteraemia caused by Dielma fastidiosa in a patient hospitalised with diverticulitis.</title>
        <authorList>
            <person name="Forman-Ankjaer B."/>
            <person name="Hvid-Jensen F."/>
            <person name="Kobel C.M."/>
            <person name="Greve T."/>
        </authorList>
    </citation>
    <scope>NUCLEOTIDE SEQUENCE</scope>
    <source>
        <strain evidence="2">AUH_DF_2021</strain>
    </source>
</reference>
<dbReference type="Proteomes" id="UP001276902">
    <property type="component" value="Unassembled WGS sequence"/>
</dbReference>
<organism evidence="2 3">
    <name type="scientific">Dielma fastidiosa</name>
    <dbReference type="NCBI Taxonomy" id="1034346"/>
    <lineage>
        <taxon>Bacteria</taxon>
        <taxon>Bacillati</taxon>
        <taxon>Bacillota</taxon>
        <taxon>Erysipelotrichia</taxon>
        <taxon>Erysipelotrichales</taxon>
        <taxon>Erysipelotrichaceae</taxon>
        <taxon>Dielma</taxon>
    </lineage>
</organism>
<dbReference type="AlphaFoldDB" id="A0AB35UHW1"/>
<feature type="transmembrane region" description="Helical" evidence="1">
    <location>
        <begin position="93"/>
        <end position="111"/>
    </location>
</feature>
<proteinExistence type="predicted"/>
<evidence type="ECO:0000256" key="1">
    <source>
        <dbReference type="SAM" id="Phobius"/>
    </source>
</evidence>